<evidence type="ECO:0000313" key="2">
    <source>
        <dbReference type="Proteomes" id="UP000809349"/>
    </source>
</evidence>
<comment type="caution">
    <text evidence="1">The sequence shown here is derived from an EMBL/GenBank/DDBJ whole genome shotgun (WGS) entry which is preliminary data.</text>
</comment>
<dbReference type="Gene3D" id="3.10.450.50">
    <property type="match status" value="1"/>
</dbReference>
<dbReference type="SUPFAM" id="SSF54427">
    <property type="entry name" value="NTF2-like"/>
    <property type="match status" value="1"/>
</dbReference>
<organism evidence="1 2">
    <name type="scientific">Massilia soli</name>
    <dbReference type="NCBI Taxonomy" id="2792854"/>
    <lineage>
        <taxon>Bacteria</taxon>
        <taxon>Pseudomonadati</taxon>
        <taxon>Pseudomonadota</taxon>
        <taxon>Betaproteobacteria</taxon>
        <taxon>Burkholderiales</taxon>
        <taxon>Oxalobacteraceae</taxon>
        <taxon>Telluria group</taxon>
        <taxon>Massilia</taxon>
    </lineage>
</organism>
<dbReference type="EMBL" id="JAFBIL020000007">
    <property type="protein sequence ID" value="MBZ2209128.1"/>
    <property type="molecule type" value="Genomic_DNA"/>
</dbReference>
<reference evidence="1 2" key="1">
    <citation type="submission" date="2021-08" db="EMBL/GenBank/DDBJ databases">
        <title>Massilia sp. R798.</title>
        <authorList>
            <person name="Baek J.H."/>
            <person name="Jung H.S."/>
            <person name="Kim K.R."/>
            <person name="Jeon C.O."/>
        </authorList>
    </citation>
    <scope>NUCLEOTIDE SEQUENCE [LARGE SCALE GENOMIC DNA]</scope>
    <source>
        <strain evidence="1 2">R798</strain>
    </source>
</reference>
<evidence type="ECO:0000313" key="1">
    <source>
        <dbReference type="EMBL" id="MBZ2209128.1"/>
    </source>
</evidence>
<dbReference type="InterPro" id="IPR032710">
    <property type="entry name" value="NTF2-like_dom_sf"/>
</dbReference>
<keyword evidence="2" id="KW-1185">Reference proteome</keyword>
<proteinExistence type="predicted"/>
<gene>
    <name evidence="1" type="ORF">I4X03_017805</name>
</gene>
<dbReference type="Proteomes" id="UP000809349">
    <property type="component" value="Unassembled WGS sequence"/>
</dbReference>
<sequence>MHTLTLPDPIATYFASEHHPEALAQCFAANATLKDDGHTYAGVDAITAFLAAASAKYNATTVPFDLKDEDGFHLVRAKVTGNFPRSPANLSYRFGLERGLIDSLEITV</sequence>
<name>A0ABS7ST45_9BURK</name>
<dbReference type="RefSeq" id="WP_223469601.1">
    <property type="nucleotide sequence ID" value="NZ_JAFBIL020000007.1"/>
</dbReference>
<protein>
    <submittedName>
        <fullName evidence="1">Nuclear transport factor 2 family protein</fullName>
    </submittedName>
</protein>
<accession>A0ABS7ST45</accession>